<dbReference type="AlphaFoldDB" id="A0AAD8F4Z0"/>
<keyword evidence="3" id="KW-1185">Reference proteome</keyword>
<evidence type="ECO:0000313" key="2">
    <source>
        <dbReference type="EMBL" id="KAK0050209.1"/>
    </source>
</evidence>
<protein>
    <submittedName>
        <fullName evidence="2">Uncharacterized protein</fullName>
    </submittedName>
</protein>
<name>A0AAD8F4Z0_BIOPF</name>
<proteinExistence type="predicted"/>
<dbReference type="Proteomes" id="UP001233172">
    <property type="component" value="Unassembled WGS sequence"/>
</dbReference>
<gene>
    <name evidence="2" type="ORF">Bpfe_020427</name>
</gene>
<evidence type="ECO:0000256" key="1">
    <source>
        <dbReference type="SAM" id="MobiDB-lite"/>
    </source>
</evidence>
<feature type="region of interest" description="Disordered" evidence="1">
    <location>
        <begin position="33"/>
        <end position="52"/>
    </location>
</feature>
<comment type="caution">
    <text evidence="2">The sequence shown here is derived from an EMBL/GenBank/DDBJ whole genome shotgun (WGS) entry which is preliminary data.</text>
</comment>
<evidence type="ECO:0000313" key="3">
    <source>
        <dbReference type="Proteomes" id="UP001233172"/>
    </source>
</evidence>
<reference evidence="2" key="1">
    <citation type="journal article" date="2023" name="PLoS Negl. Trop. Dis.">
        <title>A genome sequence for Biomphalaria pfeifferi, the major vector snail for the human-infecting parasite Schistosoma mansoni.</title>
        <authorList>
            <person name="Bu L."/>
            <person name="Lu L."/>
            <person name="Laidemitt M.R."/>
            <person name="Zhang S.M."/>
            <person name="Mutuku M."/>
            <person name="Mkoji G."/>
            <person name="Steinauer M."/>
            <person name="Loker E.S."/>
        </authorList>
    </citation>
    <scope>NUCLEOTIDE SEQUENCE</scope>
    <source>
        <strain evidence="2">KasaAsao</strain>
    </source>
</reference>
<dbReference type="EMBL" id="JASAOG010000117">
    <property type="protein sequence ID" value="KAK0050209.1"/>
    <property type="molecule type" value="Genomic_DNA"/>
</dbReference>
<accession>A0AAD8F4Z0</accession>
<sequence length="137" mass="15765">MEYLLEFQGVYKPRKTLNLQASKPESLKRVAVLERREKGRNRKERKQQANSPLNVISAEVGESLGTGFQTPVAKRMAVSRALMKLPRSPKKYAAVFDDLTQICSPRKSKAVHDIRFLRLPERRKLVFLNNIKESIKT</sequence>
<organism evidence="2 3">
    <name type="scientific">Biomphalaria pfeifferi</name>
    <name type="common">Bloodfluke planorb</name>
    <name type="synonym">Freshwater snail</name>
    <dbReference type="NCBI Taxonomy" id="112525"/>
    <lineage>
        <taxon>Eukaryota</taxon>
        <taxon>Metazoa</taxon>
        <taxon>Spiralia</taxon>
        <taxon>Lophotrochozoa</taxon>
        <taxon>Mollusca</taxon>
        <taxon>Gastropoda</taxon>
        <taxon>Heterobranchia</taxon>
        <taxon>Euthyneura</taxon>
        <taxon>Panpulmonata</taxon>
        <taxon>Hygrophila</taxon>
        <taxon>Lymnaeoidea</taxon>
        <taxon>Planorbidae</taxon>
        <taxon>Biomphalaria</taxon>
    </lineage>
</organism>
<reference evidence="2" key="2">
    <citation type="submission" date="2023-04" db="EMBL/GenBank/DDBJ databases">
        <authorList>
            <person name="Bu L."/>
            <person name="Lu L."/>
            <person name="Laidemitt M.R."/>
            <person name="Zhang S.M."/>
            <person name="Mutuku M."/>
            <person name="Mkoji G."/>
            <person name="Steinauer M."/>
            <person name="Loker E.S."/>
        </authorList>
    </citation>
    <scope>NUCLEOTIDE SEQUENCE</scope>
    <source>
        <strain evidence="2">KasaAsao</strain>
        <tissue evidence="2">Whole Snail</tissue>
    </source>
</reference>